<feature type="region of interest" description="Disordered" evidence="1">
    <location>
        <begin position="1"/>
        <end position="42"/>
    </location>
</feature>
<evidence type="ECO:0000313" key="2">
    <source>
        <dbReference type="EMBL" id="KHF42726.1"/>
    </source>
</evidence>
<dbReference type="EMBL" id="JRZE01000006">
    <property type="protein sequence ID" value="KHF42726.1"/>
    <property type="molecule type" value="Genomic_DNA"/>
</dbReference>
<protein>
    <submittedName>
        <fullName evidence="2">Uncharacterized protein</fullName>
    </submittedName>
</protein>
<organism evidence="2 3">
    <name type="scientific">Saccharomonospora viridis</name>
    <dbReference type="NCBI Taxonomy" id="1852"/>
    <lineage>
        <taxon>Bacteria</taxon>
        <taxon>Bacillati</taxon>
        <taxon>Actinomycetota</taxon>
        <taxon>Actinomycetes</taxon>
        <taxon>Pseudonocardiales</taxon>
        <taxon>Pseudonocardiaceae</taxon>
        <taxon>Saccharomonospora</taxon>
    </lineage>
</organism>
<name>A0A837DAC0_9PSEU</name>
<gene>
    <name evidence="2" type="ORF">MINT15_29280</name>
</gene>
<comment type="caution">
    <text evidence="2">The sequence shown here is derived from an EMBL/GenBank/DDBJ whole genome shotgun (WGS) entry which is preliminary data.</text>
</comment>
<sequence length="42" mass="4701">MPPQPLPDGELIREVTTIEPQSPSEEEHERARPHPGSDRTAL</sequence>
<evidence type="ECO:0000256" key="1">
    <source>
        <dbReference type="SAM" id="MobiDB-lite"/>
    </source>
</evidence>
<reference evidence="2 3" key="1">
    <citation type="submission" date="2014-10" db="EMBL/GenBank/DDBJ databases">
        <title>Genome sequence of Micropolyspora internatus JCM3315.</title>
        <authorList>
            <person name="Shin S.-K."/>
            <person name="Yi H."/>
        </authorList>
    </citation>
    <scope>NUCLEOTIDE SEQUENCE [LARGE SCALE GENOMIC DNA]</scope>
    <source>
        <strain evidence="2 3">JCM 3315</strain>
    </source>
</reference>
<dbReference type="Proteomes" id="UP000030848">
    <property type="component" value="Unassembled WGS sequence"/>
</dbReference>
<dbReference type="AlphaFoldDB" id="A0A837DAC0"/>
<accession>A0A837DAC0</accession>
<proteinExistence type="predicted"/>
<feature type="compositionally biased region" description="Basic and acidic residues" evidence="1">
    <location>
        <begin position="25"/>
        <end position="42"/>
    </location>
</feature>
<evidence type="ECO:0000313" key="3">
    <source>
        <dbReference type="Proteomes" id="UP000030848"/>
    </source>
</evidence>